<dbReference type="Pfam" id="PF01047">
    <property type="entry name" value="MarR"/>
    <property type="match status" value="1"/>
</dbReference>
<dbReference type="InterPro" id="IPR036388">
    <property type="entry name" value="WH-like_DNA-bd_sf"/>
</dbReference>
<dbReference type="SMART" id="SM00347">
    <property type="entry name" value="HTH_MARR"/>
    <property type="match status" value="1"/>
</dbReference>
<dbReference type="InterPro" id="IPR039422">
    <property type="entry name" value="MarR/SlyA-like"/>
</dbReference>
<feature type="domain" description="HTH marR-type" evidence="1">
    <location>
        <begin position="4"/>
        <end position="141"/>
    </location>
</feature>
<reference evidence="2 3" key="1">
    <citation type="submission" date="2022-07" db="EMBL/GenBank/DDBJ databases">
        <title>Novel species in genus cellulomonas.</title>
        <authorList>
            <person name="Ye L."/>
        </authorList>
    </citation>
    <scope>NUCLEOTIDE SEQUENCE [LARGE SCALE GENOMIC DNA]</scope>
    <source>
        <strain evidence="3">zg-Y338</strain>
    </source>
</reference>
<gene>
    <name evidence="2" type="ORF">NP064_15280</name>
</gene>
<dbReference type="PRINTS" id="PR00598">
    <property type="entry name" value="HTHMARR"/>
</dbReference>
<dbReference type="InterPro" id="IPR000835">
    <property type="entry name" value="HTH_MarR-typ"/>
</dbReference>
<dbReference type="EMBL" id="CP101988">
    <property type="protein sequence ID" value="UUI75115.1"/>
    <property type="molecule type" value="Genomic_DNA"/>
</dbReference>
<proteinExistence type="predicted"/>
<organism evidence="2 3">
    <name type="scientific">Cellulomonas chengniuliangii</name>
    <dbReference type="NCBI Taxonomy" id="2968084"/>
    <lineage>
        <taxon>Bacteria</taxon>
        <taxon>Bacillati</taxon>
        <taxon>Actinomycetota</taxon>
        <taxon>Actinomycetes</taxon>
        <taxon>Micrococcales</taxon>
        <taxon>Cellulomonadaceae</taxon>
        <taxon>Cellulomonas</taxon>
    </lineage>
</organism>
<name>A0ABY5L115_9CELL</name>
<dbReference type="PROSITE" id="PS50995">
    <property type="entry name" value="HTH_MARR_2"/>
    <property type="match status" value="1"/>
</dbReference>
<dbReference type="Gene3D" id="1.10.10.10">
    <property type="entry name" value="Winged helix-like DNA-binding domain superfamily/Winged helix DNA-binding domain"/>
    <property type="match status" value="1"/>
</dbReference>
<keyword evidence="3" id="KW-1185">Reference proteome</keyword>
<sequence length="149" mass="15798">MTTQPGALDELLAARDELEDLLVAQRLHAISSRTHLTAQQVRVLAVLQVSGAVPAGEVARLLDVTPATTTGIVDGLVGLGLVARRAGADDRRVRLLSITEHGQEVLRDTVVMPDSFGRELLERLTPDEVSGLLVGIRGMMRVASEGCAG</sequence>
<evidence type="ECO:0000313" key="2">
    <source>
        <dbReference type="EMBL" id="UUI75115.1"/>
    </source>
</evidence>
<accession>A0ABY5L115</accession>
<protein>
    <submittedName>
        <fullName evidence="2">MarR family transcriptional regulator</fullName>
    </submittedName>
</protein>
<dbReference type="PANTHER" id="PTHR33164">
    <property type="entry name" value="TRANSCRIPTIONAL REGULATOR, MARR FAMILY"/>
    <property type="match status" value="1"/>
</dbReference>
<dbReference type="PANTHER" id="PTHR33164:SF99">
    <property type="entry name" value="MARR FAMILY REGULATORY PROTEIN"/>
    <property type="match status" value="1"/>
</dbReference>
<dbReference type="Proteomes" id="UP001316189">
    <property type="component" value="Chromosome"/>
</dbReference>
<evidence type="ECO:0000259" key="1">
    <source>
        <dbReference type="PROSITE" id="PS50995"/>
    </source>
</evidence>
<dbReference type="InterPro" id="IPR036390">
    <property type="entry name" value="WH_DNA-bd_sf"/>
</dbReference>
<dbReference type="RefSeq" id="WP_227570004.1">
    <property type="nucleotide sequence ID" value="NZ_CP101988.1"/>
</dbReference>
<evidence type="ECO:0000313" key="3">
    <source>
        <dbReference type="Proteomes" id="UP001316189"/>
    </source>
</evidence>
<dbReference type="SUPFAM" id="SSF46785">
    <property type="entry name" value="Winged helix' DNA-binding domain"/>
    <property type="match status" value="1"/>
</dbReference>